<gene>
    <name evidence="2" type="ORF">BWK62_00060</name>
</gene>
<accession>A0A246GE72</accession>
<keyword evidence="1" id="KW-0472">Membrane</keyword>
<feature type="transmembrane region" description="Helical" evidence="1">
    <location>
        <begin position="6"/>
        <end position="35"/>
    </location>
</feature>
<keyword evidence="1" id="KW-0812">Transmembrane</keyword>
<reference evidence="2 3" key="1">
    <citation type="journal article" date="2017" name="Infect. Genet. Evol.">
        <title>Comparative genome analysis of fish pathogen Flavobacterium columnare reveals extensive sequence diversity within the species.</title>
        <authorList>
            <person name="Kayansamruaj P."/>
            <person name="Dong H.T."/>
            <person name="Hirono I."/>
            <person name="Kondo H."/>
            <person name="Senapin S."/>
            <person name="Rodkhum C."/>
        </authorList>
    </citation>
    <scope>NUCLEOTIDE SEQUENCE [LARGE SCALE GENOMIC DNA]</scope>
    <source>
        <strain evidence="2 3">1214</strain>
    </source>
</reference>
<sequence length="159" mass="18889">MKINKLNAFSIIEAIIAMVIASIIISITFVIFNIISDRLLDYKRQNLKTNDLNRLTYSINKDIFDSDHLNLTDNRLHFNNYTGEQLDYLFEESKIIRFNKDFIDTFYIQPLHYQMDTVKSKSEHLVFQKLKIQINSDSIPVKLAFYKQLFPNQLIEKKF</sequence>
<proteinExistence type="predicted"/>
<dbReference type="AlphaFoldDB" id="A0A246GE72"/>
<dbReference type="Proteomes" id="UP000198034">
    <property type="component" value="Unassembled WGS sequence"/>
</dbReference>
<protein>
    <recommendedName>
        <fullName evidence="4">Prepilin-type N-terminal cleavage/methylation domain-containing protein</fullName>
    </recommendedName>
</protein>
<evidence type="ECO:0000313" key="2">
    <source>
        <dbReference type="EMBL" id="OWP79670.1"/>
    </source>
</evidence>
<organism evidence="2 3">
    <name type="scientific">Flavobacterium columnare</name>
    <dbReference type="NCBI Taxonomy" id="996"/>
    <lineage>
        <taxon>Bacteria</taxon>
        <taxon>Pseudomonadati</taxon>
        <taxon>Bacteroidota</taxon>
        <taxon>Flavobacteriia</taxon>
        <taxon>Flavobacteriales</taxon>
        <taxon>Flavobacteriaceae</taxon>
        <taxon>Flavobacterium</taxon>
    </lineage>
</organism>
<keyword evidence="1" id="KW-1133">Transmembrane helix</keyword>
<evidence type="ECO:0000313" key="3">
    <source>
        <dbReference type="Proteomes" id="UP000198034"/>
    </source>
</evidence>
<dbReference type="EMBL" id="MTCY01000001">
    <property type="protein sequence ID" value="OWP79670.1"/>
    <property type="molecule type" value="Genomic_DNA"/>
</dbReference>
<comment type="caution">
    <text evidence="2">The sequence shown here is derived from an EMBL/GenBank/DDBJ whole genome shotgun (WGS) entry which is preliminary data.</text>
</comment>
<evidence type="ECO:0000256" key="1">
    <source>
        <dbReference type="SAM" id="Phobius"/>
    </source>
</evidence>
<evidence type="ECO:0008006" key="4">
    <source>
        <dbReference type="Google" id="ProtNLM"/>
    </source>
</evidence>
<name>A0A246GE72_9FLAO</name>